<dbReference type="Proteomes" id="UP000007013">
    <property type="component" value="Chromosome"/>
</dbReference>
<feature type="transmembrane region" description="Helical" evidence="7">
    <location>
        <begin position="149"/>
        <end position="172"/>
    </location>
</feature>
<reference evidence="8 9" key="1">
    <citation type="journal article" date="2011" name="J. Bacteriol.">
        <title>Genome sequence of the verrucomicrobium Opitutus terrae PB90-1, an abundant inhabitant of rice paddy soil ecosystems.</title>
        <authorList>
            <person name="van Passel M.W."/>
            <person name="Kant R."/>
            <person name="Palva A."/>
            <person name="Copeland A."/>
            <person name="Lucas S."/>
            <person name="Lapidus A."/>
            <person name="Glavina del Rio T."/>
            <person name="Pitluck S."/>
            <person name="Goltsman E."/>
            <person name="Clum A."/>
            <person name="Sun H."/>
            <person name="Schmutz J."/>
            <person name="Larimer F.W."/>
            <person name="Land M.L."/>
            <person name="Hauser L."/>
            <person name="Kyrpides N."/>
            <person name="Mikhailova N."/>
            <person name="Richardson P.P."/>
            <person name="Janssen P.H."/>
            <person name="de Vos W.M."/>
            <person name="Smidt H."/>
        </authorList>
    </citation>
    <scope>NUCLEOTIDE SEQUENCE [LARGE SCALE GENOMIC DNA]</scope>
    <source>
        <strain evidence="9">DSM 11246 / JCM 15787 / PB90-1</strain>
    </source>
</reference>
<organism evidence="8 9">
    <name type="scientific">Opitutus terrae (strain DSM 11246 / JCM 15787 / PB90-1)</name>
    <dbReference type="NCBI Taxonomy" id="452637"/>
    <lineage>
        <taxon>Bacteria</taxon>
        <taxon>Pseudomonadati</taxon>
        <taxon>Verrucomicrobiota</taxon>
        <taxon>Opitutia</taxon>
        <taxon>Opitutales</taxon>
        <taxon>Opitutaceae</taxon>
        <taxon>Opitutus</taxon>
    </lineage>
</organism>
<evidence type="ECO:0000256" key="4">
    <source>
        <dbReference type="ARBA" id="ARBA00022692"/>
    </source>
</evidence>
<evidence type="ECO:0000256" key="6">
    <source>
        <dbReference type="ARBA" id="ARBA00023136"/>
    </source>
</evidence>
<feature type="transmembrane region" description="Helical" evidence="7">
    <location>
        <begin position="26"/>
        <end position="47"/>
    </location>
</feature>
<feature type="transmembrane region" description="Helical" evidence="7">
    <location>
        <begin position="102"/>
        <end position="122"/>
    </location>
</feature>
<keyword evidence="6 7" id="KW-0472">Membrane</keyword>
<feature type="transmembrane region" description="Helical" evidence="7">
    <location>
        <begin position="184"/>
        <end position="208"/>
    </location>
</feature>
<dbReference type="AlphaFoldDB" id="B1ZSP9"/>
<feature type="transmembrane region" description="Helical" evidence="7">
    <location>
        <begin position="284"/>
        <end position="303"/>
    </location>
</feature>
<dbReference type="Gene3D" id="1.20.1630.10">
    <property type="entry name" value="Formate dehydrogenase/DMSO reductase domain"/>
    <property type="match status" value="1"/>
</dbReference>
<keyword evidence="4 7" id="KW-0812">Transmembrane</keyword>
<feature type="transmembrane region" description="Helical" evidence="7">
    <location>
        <begin position="250"/>
        <end position="272"/>
    </location>
</feature>
<evidence type="ECO:0000256" key="5">
    <source>
        <dbReference type="ARBA" id="ARBA00022989"/>
    </source>
</evidence>
<dbReference type="InterPro" id="IPR005614">
    <property type="entry name" value="NrfD-like"/>
</dbReference>
<keyword evidence="9" id="KW-1185">Reference proteome</keyword>
<keyword evidence="3" id="KW-1003">Cell membrane</keyword>
<dbReference type="PANTHER" id="PTHR34856">
    <property type="entry name" value="PROTEIN NRFD"/>
    <property type="match status" value="1"/>
</dbReference>
<dbReference type="Pfam" id="PF03916">
    <property type="entry name" value="NrfD"/>
    <property type="match status" value="2"/>
</dbReference>
<evidence type="ECO:0000256" key="7">
    <source>
        <dbReference type="SAM" id="Phobius"/>
    </source>
</evidence>
<dbReference type="InterPro" id="IPR052049">
    <property type="entry name" value="Electron_transfer_protein"/>
</dbReference>
<evidence type="ECO:0000313" key="8">
    <source>
        <dbReference type="EMBL" id="ACB74748.1"/>
    </source>
</evidence>
<comment type="subcellular location">
    <subcellularLocation>
        <location evidence="1">Cell membrane</location>
        <topology evidence="1">Multi-pass membrane protein</topology>
    </subcellularLocation>
</comment>
<dbReference type="STRING" id="452637.Oter_1464"/>
<sequence length="347" mass="37464">MTEFTLHRHTPGIDPVLHLWGWEIPVYLYLGGLVAGLMIIAGVRLLVVQPRERQSMVCCTIGPLVGIALLSIGMLALFLDLTHKPYVWRLYLTFQPTSPMSWGSWILLLVYPALLANALTHLPEAIPALARRFPVLVTISDFILARSRLIIAIGLGNMLLGVALGVYTGILLSALSARPLWNSAILGPLFLFSGLSTAAALLHGILVLTSRKDERPEFVDFLLSSLARWSQGRAPDPSIGPILQRADNSFLTIELALLGLLLIGLSSSTAVGQQAAALILTGPYAAVFWVFVVGLGILLPLVLQGLELQHRIRHSLAPAVLILIGGLALRIIFVAAGQASHWTMAAQ</sequence>
<name>B1ZSP9_OPITP</name>
<dbReference type="EMBL" id="CP001032">
    <property type="protein sequence ID" value="ACB74748.1"/>
    <property type="molecule type" value="Genomic_DNA"/>
</dbReference>
<dbReference type="HOGENOM" id="CLU_045348_1_0_0"/>
<comment type="similarity">
    <text evidence="2">Belongs to the NrfD family.</text>
</comment>
<dbReference type="KEGG" id="ote:Oter_1464"/>
<feature type="transmembrane region" description="Helical" evidence="7">
    <location>
        <begin position="315"/>
        <end position="336"/>
    </location>
</feature>
<dbReference type="eggNOG" id="COG3301">
    <property type="taxonomic scope" value="Bacteria"/>
</dbReference>
<gene>
    <name evidence="8" type="ordered locus">Oter_1464</name>
</gene>
<evidence type="ECO:0000313" key="9">
    <source>
        <dbReference type="Proteomes" id="UP000007013"/>
    </source>
</evidence>
<keyword evidence="5 7" id="KW-1133">Transmembrane helix</keyword>
<evidence type="ECO:0000256" key="3">
    <source>
        <dbReference type="ARBA" id="ARBA00022475"/>
    </source>
</evidence>
<evidence type="ECO:0000256" key="1">
    <source>
        <dbReference type="ARBA" id="ARBA00004651"/>
    </source>
</evidence>
<dbReference type="OrthoDB" id="9768846at2"/>
<dbReference type="GO" id="GO:0005886">
    <property type="term" value="C:plasma membrane"/>
    <property type="evidence" value="ECO:0007669"/>
    <property type="project" value="UniProtKB-SubCell"/>
</dbReference>
<feature type="transmembrane region" description="Helical" evidence="7">
    <location>
        <begin position="59"/>
        <end position="82"/>
    </location>
</feature>
<proteinExistence type="inferred from homology"/>
<protein>
    <submittedName>
        <fullName evidence="8">Polysulphide reductase NrfD</fullName>
    </submittedName>
</protein>
<accession>B1ZSP9</accession>
<dbReference type="PANTHER" id="PTHR34856:SF2">
    <property type="entry name" value="PROTEIN NRFD"/>
    <property type="match status" value="1"/>
</dbReference>
<dbReference type="RefSeq" id="WP_012374286.1">
    <property type="nucleotide sequence ID" value="NC_010571.1"/>
</dbReference>
<evidence type="ECO:0000256" key="2">
    <source>
        <dbReference type="ARBA" id="ARBA00008929"/>
    </source>
</evidence>